<reference evidence="4 5" key="1">
    <citation type="submission" date="2016-07" db="EMBL/GenBank/DDBJ databases">
        <title>Pervasive Adenine N6-methylation of Active Genes in Fungi.</title>
        <authorList>
            <consortium name="DOE Joint Genome Institute"/>
            <person name="Mondo S.J."/>
            <person name="Dannebaum R.O."/>
            <person name="Kuo R.C."/>
            <person name="Labutti K."/>
            <person name="Haridas S."/>
            <person name="Kuo A."/>
            <person name="Salamov A."/>
            <person name="Ahrendt S.R."/>
            <person name="Lipzen A."/>
            <person name="Sullivan W."/>
            <person name="Andreopoulos W.B."/>
            <person name="Clum A."/>
            <person name="Lindquist E."/>
            <person name="Daum C."/>
            <person name="Ramamoorthy G.K."/>
            <person name="Gryganskyi A."/>
            <person name="Culley D."/>
            <person name="Magnuson J.K."/>
            <person name="James T.Y."/>
            <person name="O'Malley M.A."/>
            <person name="Stajich J.E."/>
            <person name="Spatafora J.W."/>
            <person name="Visel A."/>
            <person name="Grigoriev I.V."/>
        </authorList>
    </citation>
    <scope>NUCLEOTIDE SEQUENCE [LARGE SCALE GENOMIC DNA]</scope>
    <source>
        <strain evidence="4 5">68-887.2</strain>
    </source>
</reference>
<dbReference type="PANTHER" id="PTHR32343:SF10">
    <property type="entry name" value="RNA-BINDING REGION RNP-1 DOMAIN-CONTAINING PROTEIN"/>
    <property type="match status" value="1"/>
</dbReference>
<feature type="domain" description="RRM" evidence="3">
    <location>
        <begin position="7"/>
        <end position="76"/>
    </location>
</feature>
<evidence type="ECO:0000256" key="2">
    <source>
        <dbReference type="SAM" id="MobiDB-lite"/>
    </source>
</evidence>
<comment type="caution">
    <text evidence="4">The sequence shown here is derived from an EMBL/GenBank/DDBJ whole genome shotgun (WGS) entry which is preliminary data.</text>
</comment>
<evidence type="ECO:0000256" key="1">
    <source>
        <dbReference type="PROSITE-ProRule" id="PRU00176"/>
    </source>
</evidence>
<dbReference type="InterPro" id="IPR012677">
    <property type="entry name" value="Nucleotide-bd_a/b_plait_sf"/>
</dbReference>
<dbReference type="InterPro" id="IPR035979">
    <property type="entry name" value="RBD_domain_sf"/>
</dbReference>
<keyword evidence="1" id="KW-0694">RNA-binding</keyword>
<dbReference type="Pfam" id="PF00076">
    <property type="entry name" value="RRM_1"/>
    <property type="match status" value="1"/>
</dbReference>
<dbReference type="FunCoup" id="A0A1Y2B3Q9">
    <property type="interactions" value="69"/>
</dbReference>
<protein>
    <recommendedName>
        <fullName evidence="3">RRM domain-containing protein</fullName>
    </recommendedName>
</protein>
<organism evidence="4 5">
    <name type="scientific">Naematelia encephala</name>
    <dbReference type="NCBI Taxonomy" id="71784"/>
    <lineage>
        <taxon>Eukaryota</taxon>
        <taxon>Fungi</taxon>
        <taxon>Dikarya</taxon>
        <taxon>Basidiomycota</taxon>
        <taxon>Agaricomycotina</taxon>
        <taxon>Tremellomycetes</taxon>
        <taxon>Tremellales</taxon>
        <taxon>Naemateliaceae</taxon>
        <taxon>Naematelia</taxon>
    </lineage>
</organism>
<evidence type="ECO:0000313" key="4">
    <source>
        <dbReference type="EMBL" id="ORY29374.1"/>
    </source>
</evidence>
<dbReference type="InterPro" id="IPR000504">
    <property type="entry name" value="RRM_dom"/>
</dbReference>
<dbReference type="GO" id="GO:0003723">
    <property type="term" value="F:RNA binding"/>
    <property type="evidence" value="ECO:0007669"/>
    <property type="project" value="UniProtKB-UniRule"/>
</dbReference>
<dbReference type="Proteomes" id="UP000193986">
    <property type="component" value="Unassembled WGS sequence"/>
</dbReference>
<evidence type="ECO:0000313" key="5">
    <source>
        <dbReference type="Proteomes" id="UP000193986"/>
    </source>
</evidence>
<accession>A0A1Y2B3Q9</accession>
<proteinExistence type="predicted"/>
<name>A0A1Y2B3Q9_9TREE</name>
<dbReference type="STRING" id="71784.A0A1Y2B3Q9"/>
<dbReference type="EMBL" id="MCFC01000026">
    <property type="protein sequence ID" value="ORY29374.1"/>
    <property type="molecule type" value="Genomic_DNA"/>
</dbReference>
<dbReference type="AlphaFoldDB" id="A0A1Y2B3Q9"/>
<dbReference type="OrthoDB" id="7763451at2759"/>
<keyword evidence="5" id="KW-1185">Reference proteome</keyword>
<feature type="region of interest" description="Disordered" evidence="2">
    <location>
        <begin position="234"/>
        <end position="265"/>
    </location>
</feature>
<evidence type="ECO:0000259" key="3">
    <source>
        <dbReference type="PROSITE" id="PS50102"/>
    </source>
</evidence>
<gene>
    <name evidence="4" type="ORF">BCR39DRAFT_532563</name>
</gene>
<feature type="compositionally biased region" description="Polar residues" evidence="2">
    <location>
        <begin position="81"/>
        <end position="95"/>
    </location>
</feature>
<dbReference type="InParanoid" id="A0A1Y2B3Q9"/>
<feature type="region of interest" description="Disordered" evidence="2">
    <location>
        <begin position="81"/>
        <end position="100"/>
    </location>
</feature>
<dbReference type="SUPFAM" id="SSF54928">
    <property type="entry name" value="RNA-binding domain, RBD"/>
    <property type="match status" value="1"/>
</dbReference>
<sequence>MSVTPDYTINVAGLAAETTEEKLHDFFSFCGKLVSVKKTGSTATIQFEKLSAMRTSLMLNGGTLDGAHLEVTAANDVETKTPSVLPTGATGSTPIGASGEISQEDKPKAAIIAEYLAHGYVLGDHVVQRAIDFDHKQGISNRFLSFFTGLDHTVGEKVVGEDKTISGKLQEAGAAVYAKTREVDQKGGVSAKFAEYYNKVVGTPVGQKVHSFYTSTQKQVLDVHEEARRIAAEKKAAETGATGDVKTAETATPTTAPLVSAVAPQ</sequence>
<dbReference type="SMART" id="SM00360">
    <property type="entry name" value="RRM"/>
    <property type="match status" value="1"/>
</dbReference>
<feature type="compositionally biased region" description="Low complexity" evidence="2">
    <location>
        <begin position="238"/>
        <end position="257"/>
    </location>
</feature>
<dbReference type="Gene3D" id="3.30.70.330">
    <property type="match status" value="1"/>
</dbReference>
<dbReference type="PROSITE" id="PS50102">
    <property type="entry name" value="RRM"/>
    <property type="match status" value="1"/>
</dbReference>
<dbReference type="PANTHER" id="PTHR32343">
    <property type="entry name" value="SERINE/ARGININE-RICH SPLICING FACTOR"/>
    <property type="match status" value="1"/>
</dbReference>